<dbReference type="CDD" id="cd00222">
    <property type="entry name" value="CollagenBindB"/>
    <property type="match status" value="1"/>
</dbReference>
<dbReference type="SUPFAM" id="SSF49401">
    <property type="entry name" value="Bacterial adhesins"/>
    <property type="match status" value="5"/>
</dbReference>
<dbReference type="InterPro" id="IPR008966">
    <property type="entry name" value="Adhesion_dom_sf"/>
</dbReference>
<feature type="domain" description="CNA-B" evidence="3">
    <location>
        <begin position="1055"/>
        <end position="1142"/>
    </location>
</feature>
<evidence type="ECO:0000259" key="4">
    <source>
        <dbReference type="Pfam" id="PF17802"/>
    </source>
</evidence>
<proteinExistence type="predicted"/>
<comment type="caution">
    <text evidence="5">The sequence shown here is derived from an EMBL/GenBank/DDBJ whole genome shotgun (WGS) entry which is preliminary data.</text>
</comment>
<dbReference type="Pfam" id="PF17802">
    <property type="entry name" value="SpaA"/>
    <property type="match status" value="1"/>
</dbReference>
<reference evidence="5" key="1">
    <citation type="submission" date="2020-08" db="EMBL/GenBank/DDBJ databases">
        <title>Genome public.</title>
        <authorList>
            <person name="Liu C."/>
            <person name="Sun Q."/>
        </authorList>
    </citation>
    <scope>NUCLEOTIDE SEQUENCE</scope>
    <source>
        <strain evidence="5">BX12</strain>
    </source>
</reference>
<dbReference type="InterPro" id="IPR041033">
    <property type="entry name" value="SpaA_PFL_dom_1"/>
</dbReference>
<dbReference type="Proteomes" id="UP000602647">
    <property type="component" value="Unassembled WGS sequence"/>
</dbReference>
<dbReference type="Gene3D" id="2.60.40.1140">
    <property type="entry name" value="Collagen-binding surface protein Cna, B-type domain"/>
    <property type="match status" value="1"/>
</dbReference>
<dbReference type="InterPro" id="IPR008454">
    <property type="entry name" value="Collagen-bd_Cna-like_B-typ_dom"/>
</dbReference>
<dbReference type="Gene3D" id="2.60.40.10">
    <property type="entry name" value="Immunoglobulins"/>
    <property type="match status" value="1"/>
</dbReference>
<dbReference type="Gene3D" id="2.60.40.740">
    <property type="match status" value="4"/>
</dbReference>
<feature type="domain" description="SpaA-like prealbumin fold" evidence="4">
    <location>
        <begin position="932"/>
        <end position="1024"/>
    </location>
</feature>
<dbReference type="Pfam" id="PF05738">
    <property type="entry name" value="Cna_B"/>
    <property type="match status" value="1"/>
</dbReference>
<keyword evidence="2" id="KW-0812">Transmembrane</keyword>
<evidence type="ECO:0000313" key="6">
    <source>
        <dbReference type="Proteomes" id="UP000602647"/>
    </source>
</evidence>
<keyword evidence="2" id="KW-1133">Transmembrane helix</keyword>
<sequence>MKRNGKRRIFSLLLSMMMLLTTIVSGSGIVYAQEQAGTGEEGGAPGTSQEETAREPVEYDFSEWITSAVLMVKNSDGEYEEVTDQTVAKDAEARMEIEYKAPEKMDSKDFIVYPGDTFTYTLPDEIKIQTKQEGTVYDGADEIGTYEISQEGVITIALSEDFLTEDGRTGIQGMISFDGKLNLQAAGSSEETTTITIGDITLEVTVEPEKEEEHAGIKVEKSHTEQTVSRNAAARLKYQVTITADDNNTMDLTGITASDAFSDGKDYIAYDTDSLSFDNTKAPGVTDVTAVWDNENKKVDFRMEGTMEKGDVLVLTYCADVDDSVYSDGMGTATKNGTVQVSKTIKNTVSVSTEEDTSANASDSQSFSKLWFKKTGTVQSDGSIRYVIYANGDPGQNLKGWTFRDTLDENQKFDAERDLTVTKYKTSAAADEDTEGTAYSKKETIQLTGNQKYWEYTETEGAYYYIFEYYTIPTAQSLNTTISNTLELYKDSGGTPEGSTTLNVGYSIYSLSKTLSGYDLESGTLNWTTTLKNEKKDIFSDKEMESSIPKGAVYTDTLSVTDGGEHWFEEDSLDLSVKESGNDSALEEGEDYTLKQSGSQFTITFEREVKAPVTITYTSKGDFPSETKNTYTNTGTLEISDYQWKSSANFEYSTSNYLSKTANDDFSEQERTFSWTLTVNSKKADFGDAAAVISDTLPEGLEFVSGSVTSPASGVTADFDYDESSRKITATLTGASGQEVKLKIVTKITDEDFFERENSAEYINTARLQIGSKKLPEVQAKKTIQYTPLSKELVSYNENTAPYANYKLTVNPAGEKLGGSEGTIQLIDTMSDNLSLVPGTIAITNLKIGETLTSEDYTLAIDSDENRFTLTLPDETPLEITYKAYVQGQSGDTVDMNNTAVLQAEDTKLIEVESKREMVVEQSRATATGNPKLTICKVDSENAEKTLSGAEFELSVIKDVTKGEEESLKADNLEKVDTYVTDENGRIVFNNLSYDTWYCYQEVSAPDGYMLDSTPKAFIILSRNSEITDIPDWVTQASSGLRVYAQNDAIPNISVSGTKTWADEDADSRPTSIQVILQQNGKDYIDENGDKYTKTVTAADDWKYTFENLPECDEDGNAYEYSVKEGYVEGYTSEADGMDLRNIQDYEGYYYEGTIRITKQVLLKGDDYNVKDVYYAGIFQDADFTEPLTNDDGTQMIVPLVLDNESETTVEISVPFNEEDSATYYITEVDEDGTPVENAKGVEYKASVKNGKVVLDTQDTEGSVTIVNRYEKAKAAAKGGSGSGNNGDSASGSATQTGDDSSVALLALAMMAAITVMAILAVHGRNRNLLKK</sequence>
<dbReference type="EMBL" id="JACRYT010000010">
    <property type="protein sequence ID" value="MBC6680132.1"/>
    <property type="molecule type" value="Genomic_DNA"/>
</dbReference>
<evidence type="ECO:0000313" key="5">
    <source>
        <dbReference type="EMBL" id="MBC6680132.1"/>
    </source>
</evidence>
<keyword evidence="2" id="KW-0472">Membrane</keyword>
<organism evidence="5 6">
    <name type="scientific">Zhenpiania hominis</name>
    <dbReference type="NCBI Taxonomy" id="2763644"/>
    <lineage>
        <taxon>Bacteria</taxon>
        <taxon>Bacillati</taxon>
        <taxon>Bacillota</taxon>
        <taxon>Clostridia</taxon>
        <taxon>Peptostreptococcales</taxon>
        <taxon>Anaerovoracaceae</taxon>
        <taxon>Zhenpiania</taxon>
    </lineage>
</organism>
<evidence type="ECO:0000256" key="2">
    <source>
        <dbReference type="SAM" id="Phobius"/>
    </source>
</evidence>
<feature type="transmembrane region" description="Helical" evidence="2">
    <location>
        <begin position="1303"/>
        <end position="1322"/>
    </location>
</feature>
<feature type="region of interest" description="Disordered" evidence="1">
    <location>
        <begin position="1276"/>
        <end position="1296"/>
    </location>
</feature>
<name>A0A923NN04_9FIRM</name>
<dbReference type="RefSeq" id="WP_187303235.1">
    <property type="nucleotide sequence ID" value="NZ_JACRYT010000010.1"/>
</dbReference>
<evidence type="ECO:0000259" key="3">
    <source>
        <dbReference type="Pfam" id="PF05738"/>
    </source>
</evidence>
<evidence type="ECO:0000256" key="1">
    <source>
        <dbReference type="SAM" id="MobiDB-lite"/>
    </source>
</evidence>
<accession>A0A923NN04</accession>
<keyword evidence="6" id="KW-1185">Reference proteome</keyword>
<dbReference type="SUPFAM" id="SSF49478">
    <property type="entry name" value="Cna protein B-type domain"/>
    <property type="match status" value="1"/>
</dbReference>
<gene>
    <name evidence="5" type="ORF">H9L42_09830</name>
</gene>
<dbReference type="InterPro" id="IPR013783">
    <property type="entry name" value="Ig-like_fold"/>
</dbReference>
<protein>
    <submittedName>
        <fullName evidence="5">Cna B-type domain-containing protein</fullName>
    </submittedName>
</protein>